<dbReference type="RefSeq" id="WP_263740501.1">
    <property type="nucleotide sequence ID" value="NZ_JAOWKZ010000003.1"/>
</dbReference>
<comment type="caution">
    <text evidence="1">The sequence shown here is derived from an EMBL/GenBank/DDBJ whole genome shotgun (WGS) entry which is preliminary data.</text>
</comment>
<dbReference type="EMBL" id="JAOWKZ010000003">
    <property type="protein sequence ID" value="MCV2873294.1"/>
    <property type="molecule type" value="Genomic_DNA"/>
</dbReference>
<keyword evidence="2" id="KW-1185">Reference proteome</keyword>
<reference evidence="1 2" key="1">
    <citation type="submission" date="2022-10" db="EMBL/GenBank/DDBJ databases">
        <title>Defluviimonas sp. nov., isolated from ocean surface sediments.</title>
        <authorList>
            <person name="He W."/>
            <person name="Wang L."/>
            <person name="Zhang D.-F."/>
        </authorList>
    </citation>
    <scope>NUCLEOTIDE SEQUENCE [LARGE SCALE GENOMIC DNA]</scope>
    <source>
        <strain evidence="1 2">WL0050</strain>
    </source>
</reference>
<proteinExistence type="predicted"/>
<organism evidence="1 2">
    <name type="scientific">Albidovulum litorale</name>
    <dbReference type="NCBI Taxonomy" id="2984134"/>
    <lineage>
        <taxon>Bacteria</taxon>
        <taxon>Pseudomonadati</taxon>
        <taxon>Pseudomonadota</taxon>
        <taxon>Alphaproteobacteria</taxon>
        <taxon>Rhodobacterales</taxon>
        <taxon>Paracoccaceae</taxon>
        <taxon>Albidovulum</taxon>
    </lineage>
</organism>
<gene>
    <name evidence="1" type="ORF">OEZ71_13420</name>
</gene>
<name>A0ABT2ZQ57_9RHOB</name>
<protein>
    <submittedName>
        <fullName evidence="1">Uncharacterized protein</fullName>
    </submittedName>
</protein>
<evidence type="ECO:0000313" key="2">
    <source>
        <dbReference type="Proteomes" id="UP001652564"/>
    </source>
</evidence>
<sequence length="164" mass="17440">MEQSKILSANSTIAAYGFASAAFANAYIRMDGQGVTKNTSPGGGVVNAQIGMGPWEQYSLVPQTNGTFGLVSRQWTNVAVRMGDAMIAQGQRQVNCQFGVGPYETYRLLVTGPNLFTFESTAHAGWYLALDTLGQTKPNGAGVGKVYGTQTLDAKAQFQFIPGT</sequence>
<accession>A0ABT2ZQ57</accession>
<dbReference type="Proteomes" id="UP001652564">
    <property type="component" value="Unassembled WGS sequence"/>
</dbReference>
<evidence type="ECO:0000313" key="1">
    <source>
        <dbReference type="EMBL" id="MCV2873294.1"/>
    </source>
</evidence>